<dbReference type="GO" id="GO:0016798">
    <property type="term" value="F:hydrolase activity, acting on glycosyl bonds"/>
    <property type="evidence" value="ECO:0007669"/>
    <property type="project" value="UniProtKB-KW"/>
</dbReference>
<dbReference type="PANTHER" id="PTHR31778">
    <property type="entry name" value="BUD SITE SELECTION PROTEIN RAX2"/>
    <property type="match status" value="1"/>
</dbReference>
<dbReference type="InterPro" id="IPR013783">
    <property type="entry name" value="Ig-like_fold"/>
</dbReference>
<dbReference type="EMBL" id="SOHQ01000037">
    <property type="protein sequence ID" value="TFD76545.1"/>
    <property type="molecule type" value="Genomic_DNA"/>
</dbReference>
<accession>A0A4Y8KRF7</accession>
<feature type="chain" id="PRO_5021458210" evidence="5">
    <location>
        <begin position="28"/>
        <end position="1163"/>
    </location>
</feature>
<dbReference type="Proteomes" id="UP000298218">
    <property type="component" value="Unassembled WGS sequence"/>
</dbReference>
<dbReference type="SUPFAM" id="SSF49265">
    <property type="entry name" value="Fibronectin type III"/>
    <property type="match status" value="1"/>
</dbReference>
<dbReference type="Gene3D" id="2.80.10.50">
    <property type="match status" value="1"/>
</dbReference>
<comment type="subcellular location">
    <subcellularLocation>
        <location evidence="1">Cell projection</location>
    </subcellularLocation>
</comment>
<dbReference type="PROSITE" id="PS50853">
    <property type="entry name" value="FN3"/>
    <property type="match status" value="1"/>
</dbReference>
<keyword evidence="9" id="KW-1185">Reference proteome</keyword>
<keyword evidence="5" id="KW-0732">Signal</keyword>
<dbReference type="InterPro" id="IPR003961">
    <property type="entry name" value="FN3_dom"/>
</dbReference>
<organism evidence="8 9">
    <name type="scientific">Cryobacterium psychrophilum</name>
    <dbReference type="NCBI Taxonomy" id="41988"/>
    <lineage>
        <taxon>Bacteria</taxon>
        <taxon>Bacillati</taxon>
        <taxon>Actinomycetota</taxon>
        <taxon>Actinomycetes</taxon>
        <taxon>Micrococcales</taxon>
        <taxon>Microbacteriaceae</taxon>
        <taxon>Cryobacterium</taxon>
    </lineage>
</organism>
<dbReference type="PROSITE" id="PS50093">
    <property type="entry name" value="PKD"/>
    <property type="match status" value="2"/>
</dbReference>
<dbReference type="SUPFAM" id="SSF50969">
    <property type="entry name" value="YVTN repeat-like/Quinoprotein amine dehydrogenase"/>
    <property type="match status" value="1"/>
</dbReference>
<dbReference type="GO" id="GO:0042995">
    <property type="term" value="C:cell projection"/>
    <property type="evidence" value="ECO:0007669"/>
    <property type="project" value="UniProtKB-SubCell"/>
</dbReference>
<dbReference type="GO" id="GO:0000272">
    <property type="term" value="P:polysaccharide catabolic process"/>
    <property type="evidence" value="ECO:0007669"/>
    <property type="project" value="UniProtKB-KW"/>
</dbReference>
<feature type="domain" description="PKD" evidence="6">
    <location>
        <begin position="780"/>
        <end position="868"/>
    </location>
</feature>
<comment type="caution">
    <text evidence="8">The sequence shown here is derived from an EMBL/GenBank/DDBJ whole genome shotgun (WGS) entry which is preliminary data.</text>
</comment>
<keyword evidence="4" id="KW-0624">Polysaccharide degradation</keyword>
<evidence type="ECO:0000256" key="3">
    <source>
        <dbReference type="ARBA" id="ARBA00023295"/>
    </source>
</evidence>
<dbReference type="SUPFAM" id="SSF49899">
    <property type="entry name" value="Concanavalin A-like lectins/glucanases"/>
    <property type="match status" value="1"/>
</dbReference>
<dbReference type="InterPro" id="IPR000601">
    <property type="entry name" value="PKD_dom"/>
</dbReference>
<dbReference type="CDD" id="cd00110">
    <property type="entry name" value="LamG"/>
    <property type="match status" value="1"/>
</dbReference>
<evidence type="ECO:0000256" key="4">
    <source>
        <dbReference type="ARBA" id="ARBA00023326"/>
    </source>
</evidence>
<dbReference type="CDD" id="cd00146">
    <property type="entry name" value="PKD"/>
    <property type="match status" value="1"/>
</dbReference>
<dbReference type="InterPro" id="IPR022409">
    <property type="entry name" value="PKD/Chitinase_dom"/>
</dbReference>
<dbReference type="SUPFAM" id="SSF49299">
    <property type="entry name" value="PKD domain"/>
    <property type="match status" value="2"/>
</dbReference>
<protein>
    <submittedName>
        <fullName evidence="8">PKD domain-containing protein</fullName>
    </submittedName>
</protein>
<dbReference type="SMART" id="SM00089">
    <property type="entry name" value="PKD"/>
    <property type="match status" value="2"/>
</dbReference>
<feature type="domain" description="PKD" evidence="6">
    <location>
        <begin position="870"/>
        <end position="947"/>
    </location>
</feature>
<dbReference type="PANTHER" id="PTHR31778:SF2">
    <property type="entry name" value="BUD SITE SELECTION PROTEIN RAX2"/>
    <property type="match status" value="1"/>
</dbReference>
<dbReference type="GO" id="GO:1902929">
    <property type="term" value="C:plasma membrane of growing cell tip"/>
    <property type="evidence" value="ECO:0007669"/>
    <property type="project" value="TreeGrafter"/>
</dbReference>
<dbReference type="InterPro" id="IPR035986">
    <property type="entry name" value="PKD_dom_sf"/>
</dbReference>
<dbReference type="Gene3D" id="2.60.40.10">
    <property type="entry name" value="Immunoglobulins"/>
    <property type="match status" value="3"/>
</dbReference>
<dbReference type="AlphaFoldDB" id="A0A4Y8KRF7"/>
<dbReference type="Pfam" id="PF13385">
    <property type="entry name" value="Laminin_G_3"/>
    <property type="match status" value="1"/>
</dbReference>
<dbReference type="OrthoDB" id="9802683at2"/>
<evidence type="ECO:0000313" key="8">
    <source>
        <dbReference type="EMBL" id="TFD76545.1"/>
    </source>
</evidence>
<dbReference type="InterPro" id="IPR013320">
    <property type="entry name" value="ConA-like_dom_sf"/>
</dbReference>
<keyword evidence="2" id="KW-0966">Cell projection</keyword>
<sequence length="1163" mass="119103">MRLRVLAVATTLALLATLAWASLPAQADSAPVDPGVPSTVAADALPTVQINGVVWAQLIVGNTVYVGGEFTRARPAGSAPGVNEVVRNNLLAYNLTTGVMTSFNPNLNAAVQALVASPDGSRIYVGGTFTKVGAVNRYRVAAFSTDGELVSPWNPGTNARVSALAVTGSTLYLAGAFSNSGNQTRNGMSAFSTATGALLPWTGQPTGGRVTSLAVSPDEGKVILGGTFTAYNGGNNPGYGLAAADAATGASLPWKVNTLIRNGGRNAGITSLTASAEGLFGTGYVYGSGGNFEGTFRASWADGTLIWVEDCHGDTYSAAPATNVVYTTGHVHYCGNIGGFPETSPRSWQRTLTFTMKPTGVVTANAVGNYFNYAGNPRPSLLAFYSDINTGVYTGQGQGPWNVVANSQYVLYGGEFTIVNNKSQQGLVRFAVAAIAPNKEGPRVSDVSFVPSEYKATVASFVAGQARVTWQTAYDRDNENLSYEVLRDNVPVTKLTAASVYWKRPSLDYTDTGLTPGNSYSYRIRVTDPFGNAVTGEPVSVTVTNQGAVSAYAGAVLQDSPRHYWPLGEANGTTGFDWAASNDVSTGSGVTRNVAGAVGAGTASRFNGTSTGFAATSTPETAMNSFSLEAWVKTSSKTGGKIIGFGNDATGQSTSYDRHVYMDNNGKIWFGVYPGAVTTVTSAASYNDNAWHHVVATLGANGLALFVDGTSVGTLAGTTAGEGPYEGYWRIGGDTLAGWPGAYTSAYLAADIDEVAVYDAPLTTERIAYHSTIGRGGTPQNVPPTAAFEAVAGHLSVTTDASASTDPDGTITSYAWSWGDGATSTGKTASHGYASAGIYTVGLTVTDNAGGTNATTRSVTTTVAPVNAAPTAAFTATVAPLSVAVDGRASTDADGTIKSFDWSWGDGTTGTGVTATHAYAAAGNYPIRLTVTDNAGATGTTEQTANVPAPPADPNASFAADAFERTVSDGLGRADTGGDWSATGNTSDYAVSGGVGRLTAPGPGATVNSFLSGVSSANTEVTVTTALQQATTGGGTYVSVIARRVGNDDYRARVKVLSTGVVQLHLLRGGTTLSAATVSGLTYATGDALQVRVQAFGTSPTTLRAKVWKAGTTEPTGWQLTATDAAAALQTPGSIGLAVYLSGSATAAPLTAAFDNLVARAAE</sequence>
<feature type="signal peptide" evidence="5">
    <location>
        <begin position="1"/>
        <end position="27"/>
    </location>
</feature>
<name>A0A4Y8KRF7_9MICO</name>
<feature type="domain" description="Fibronectin type-III" evidence="7">
    <location>
        <begin position="450"/>
        <end position="547"/>
    </location>
</feature>
<gene>
    <name evidence="8" type="ORF">E3T53_13660</name>
</gene>
<dbReference type="Pfam" id="PF18911">
    <property type="entry name" value="PKD_4"/>
    <property type="match status" value="2"/>
</dbReference>
<dbReference type="InterPro" id="IPR036116">
    <property type="entry name" value="FN3_sf"/>
</dbReference>
<keyword evidence="3" id="KW-0378">Hydrolase</keyword>
<evidence type="ECO:0000313" key="9">
    <source>
        <dbReference type="Proteomes" id="UP000298218"/>
    </source>
</evidence>
<evidence type="ECO:0000256" key="5">
    <source>
        <dbReference type="SAM" id="SignalP"/>
    </source>
</evidence>
<dbReference type="InterPro" id="IPR001791">
    <property type="entry name" value="Laminin_G"/>
</dbReference>
<dbReference type="InterPro" id="IPR011044">
    <property type="entry name" value="Quino_amine_DH_bsu"/>
</dbReference>
<proteinExistence type="predicted"/>
<dbReference type="Gene3D" id="2.60.120.200">
    <property type="match status" value="1"/>
</dbReference>
<evidence type="ECO:0000256" key="1">
    <source>
        <dbReference type="ARBA" id="ARBA00004316"/>
    </source>
</evidence>
<evidence type="ECO:0000256" key="2">
    <source>
        <dbReference type="ARBA" id="ARBA00023273"/>
    </source>
</evidence>
<evidence type="ECO:0000259" key="6">
    <source>
        <dbReference type="PROSITE" id="PS50093"/>
    </source>
</evidence>
<keyword evidence="3" id="KW-0326">Glycosidase</keyword>
<evidence type="ECO:0000259" key="7">
    <source>
        <dbReference type="PROSITE" id="PS50853"/>
    </source>
</evidence>
<reference evidence="8 9" key="1">
    <citation type="submission" date="2019-03" db="EMBL/GenBank/DDBJ databases">
        <title>Genomics of glacier-inhabiting Cryobacterium strains.</title>
        <authorList>
            <person name="Liu Q."/>
            <person name="Xin Y.-H."/>
        </authorList>
    </citation>
    <scope>NUCLEOTIDE SEQUENCE [LARGE SCALE GENOMIC DNA]</scope>
    <source>
        <strain evidence="8 9">CGMCC 1.4292</strain>
    </source>
</reference>
<keyword evidence="4" id="KW-0119">Carbohydrate metabolism</keyword>